<gene>
    <name evidence="2" type="ORF">CEPIT_LOCUS41722</name>
</gene>
<dbReference type="EMBL" id="CAMAPF010001071">
    <property type="protein sequence ID" value="CAH9144797.1"/>
    <property type="molecule type" value="Genomic_DNA"/>
</dbReference>
<accession>A0AAV0GA03</accession>
<feature type="compositionally biased region" description="Polar residues" evidence="1">
    <location>
        <begin position="1"/>
        <end position="14"/>
    </location>
</feature>
<keyword evidence="3" id="KW-1185">Reference proteome</keyword>
<proteinExistence type="predicted"/>
<evidence type="ECO:0000313" key="3">
    <source>
        <dbReference type="Proteomes" id="UP001152523"/>
    </source>
</evidence>
<dbReference type="SUPFAM" id="SSF53383">
    <property type="entry name" value="PLP-dependent transferases"/>
    <property type="match status" value="1"/>
</dbReference>
<dbReference type="Proteomes" id="UP001152523">
    <property type="component" value="Unassembled WGS sequence"/>
</dbReference>
<evidence type="ECO:0000256" key="1">
    <source>
        <dbReference type="SAM" id="MobiDB-lite"/>
    </source>
</evidence>
<protein>
    <recommendedName>
        <fullName evidence="4">Molybdenum cofactor sulfurase</fullName>
    </recommendedName>
</protein>
<dbReference type="PANTHER" id="PTHR14237:SF76">
    <property type="entry name" value="OS03G0765800 PROTEIN"/>
    <property type="match status" value="1"/>
</dbReference>
<dbReference type="Gene3D" id="3.40.640.10">
    <property type="entry name" value="Type I PLP-dependent aspartate aminotransferase-like (Major domain)"/>
    <property type="match status" value="1"/>
</dbReference>
<dbReference type="InterPro" id="IPR015421">
    <property type="entry name" value="PyrdxlP-dep_Trfase_major"/>
</dbReference>
<feature type="region of interest" description="Disordered" evidence="1">
    <location>
        <begin position="1"/>
        <end position="79"/>
    </location>
</feature>
<reference evidence="2" key="1">
    <citation type="submission" date="2022-07" db="EMBL/GenBank/DDBJ databases">
        <authorList>
            <person name="Macas J."/>
            <person name="Novak P."/>
            <person name="Neumann P."/>
        </authorList>
    </citation>
    <scope>NUCLEOTIDE SEQUENCE</scope>
</reference>
<feature type="compositionally biased region" description="Basic and acidic residues" evidence="1">
    <location>
        <begin position="46"/>
        <end position="55"/>
    </location>
</feature>
<sequence length="712" mass="79906">MSKVQPSNQHTFKNSAKIMGRRGDESVGAAKQRPPHPPSSSALRQLQEHKLREALEDASENGPLSKPEDNDEDGLPGRSTSLAKLNAQKEFLQATSLAAARTFYTEESIPDYQEAFLKFLSMYPKFQSSERIIHQLRLNEYSHLSAPDSKVCLDYCGFGLFSYSQTVHCWNTSSFTLKQITANLNNQALHGGAEEGTMEHDIKLRIMDYLHIPENEYALVFTASRGSAFKLVSEFYPFHKNKNLLTMFDHESQSVNLMAQCAKQKGAKVSKVWFSWPTLNPCSEELRKEISLKRKRRKASAVGLFAFPVQSRVTGATYSYQWMALAQQKNWHVLLDAGSLGPKDMDSLGLSLFRPDFIITSFYKVFGSDPTGFGCLLIKKSVMPVLQSQPGQTGTDMVKIVPELPQYHADSLEQCCLDGEFGFLEEGLGDNKLGESQLPAFSGVFTSEQVKGVFNGEIDLEDDSSDRDGSSTIYDEADSEDGLSVYSSRIHSGQIPNGSDQSGQLLSRKECDFMLLGRREQMRHSDGRFLIGRRDPETTCRHLDHVDTLGLNKTSPRLRYLTNWLITSLLQLQFLKGGTLVQIYGPKIKYERGASIAFNIRESCRGGLIHPETVQKLAEKHGISLGVGILSHIQQVVDGDHRTYRNLDGAHFTPYNLMSSGCHDKKNRLFRIEVVTATLGFLTNFEDVYRMWVFVAKFLNPFFVDGEGLEES</sequence>
<dbReference type="Gene3D" id="3.90.1150.10">
    <property type="entry name" value="Aspartate Aminotransferase, domain 1"/>
    <property type="match status" value="1"/>
</dbReference>
<organism evidence="2 3">
    <name type="scientific">Cuscuta epithymum</name>
    <dbReference type="NCBI Taxonomy" id="186058"/>
    <lineage>
        <taxon>Eukaryota</taxon>
        <taxon>Viridiplantae</taxon>
        <taxon>Streptophyta</taxon>
        <taxon>Embryophyta</taxon>
        <taxon>Tracheophyta</taxon>
        <taxon>Spermatophyta</taxon>
        <taxon>Magnoliopsida</taxon>
        <taxon>eudicotyledons</taxon>
        <taxon>Gunneridae</taxon>
        <taxon>Pentapetalae</taxon>
        <taxon>asterids</taxon>
        <taxon>lamiids</taxon>
        <taxon>Solanales</taxon>
        <taxon>Convolvulaceae</taxon>
        <taxon>Cuscuteae</taxon>
        <taxon>Cuscuta</taxon>
        <taxon>Cuscuta subgen. Cuscuta</taxon>
    </lineage>
</organism>
<dbReference type="AlphaFoldDB" id="A0AAV0GA03"/>
<name>A0AAV0GA03_9ASTE</name>
<dbReference type="InterPro" id="IPR015422">
    <property type="entry name" value="PyrdxlP-dep_Trfase_small"/>
</dbReference>
<dbReference type="InterPro" id="IPR015424">
    <property type="entry name" value="PyrdxlP-dep_Trfase"/>
</dbReference>
<evidence type="ECO:0008006" key="4">
    <source>
        <dbReference type="Google" id="ProtNLM"/>
    </source>
</evidence>
<evidence type="ECO:0000313" key="2">
    <source>
        <dbReference type="EMBL" id="CAH9144797.1"/>
    </source>
</evidence>
<dbReference type="PANTHER" id="PTHR14237">
    <property type="entry name" value="MOLYBDOPTERIN COFACTOR SULFURASE MOSC"/>
    <property type="match status" value="1"/>
</dbReference>
<comment type="caution">
    <text evidence="2">The sequence shown here is derived from an EMBL/GenBank/DDBJ whole genome shotgun (WGS) entry which is preliminary data.</text>
</comment>